<dbReference type="GO" id="GO:0006508">
    <property type="term" value="P:proteolysis"/>
    <property type="evidence" value="ECO:0007669"/>
    <property type="project" value="InterPro"/>
</dbReference>
<dbReference type="Proteomes" id="UP000228976">
    <property type="component" value="Unassembled WGS sequence"/>
</dbReference>
<dbReference type="GO" id="GO:0008236">
    <property type="term" value="F:serine-type peptidase activity"/>
    <property type="evidence" value="ECO:0007669"/>
    <property type="project" value="InterPro"/>
</dbReference>
<keyword evidence="4" id="KW-0812">Transmembrane</keyword>
<dbReference type="PANTHER" id="PTHR22946:SF9">
    <property type="entry name" value="POLYKETIDE TRANSFERASE AF380"/>
    <property type="match status" value="1"/>
</dbReference>
<dbReference type="Pfam" id="PF00326">
    <property type="entry name" value="Peptidase_S9"/>
    <property type="match status" value="1"/>
</dbReference>
<keyword evidence="4" id="KW-1133">Transmembrane helix</keyword>
<feature type="region of interest" description="Disordered" evidence="3">
    <location>
        <begin position="1"/>
        <end position="37"/>
    </location>
</feature>
<proteinExistence type="inferred from homology"/>
<protein>
    <submittedName>
        <fullName evidence="6">Alpha/beta hydrolase</fullName>
    </submittedName>
</protein>
<feature type="transmembrane region" description="Helical" evidence="4">
    <location>
        <begin position="47"/>
        <end position="65"/>
    </location>
</feature>
<keyword evidence="7" id="KW-1185">Reference proteome</keyword>
<name>A0A261FC56_9BIFI</name>
<evidence type="ECO:0000256" key="3">
    <source>
        <dbReference type="SAM" id="MobiDB-lite"/>
    </source>
</evidence>
<sequence>MTSHDYTETFADPTNEADDYRDHDDYRDENDSRDKKARSHHAGARHFLVLLLALAFVAASAFFAFRTFSQGRAARQTVVSGATLPVRIQQALKRDPRAFGGFTVPHDVDECATFGEQPIAGRKISTQAESTLSPTLRSRARTCRETHEPQEALSWLEERNQQSRFAGQTPATETVKVPVPGSPDQFLSVTRLRAAGQLSSDNLKPRPVVICVSGLAVTQSACRASVGQRLARAGYDVVLFDPRGIAPGAASSGSTTTMSAKTEAQDALTVTQWLRNQSDVNIQQITLLGQSQGGLAALIALHEQSKWYARAVFEYPAFMLPHLVRYVFQDKALIPEQVTQFGVTLSRQYATDIWDVDANRWLAQIPVPTLIVQGMDDSVVPPDVSYRAVGEIPESQLVLLPGQPHGFNEDGTLLACARVVSFIDNS</sequence>
<keyword evidence="2 6" id="KW-0378">Hydrolase</keyword>
<dbReference type="InterPro" id="IPR029058">
    <property type="entry name" value="AB_hydrolase_fold"/>
</dbReference>
<dbReference type="RefSeq" id="WP_094689172.1">
    <property type="nucleotide sequence ID" value="NZ_JACBYZ010000001.1"/>
</dbReference>
<evidence type="ECO:0000256" key="4">
    <source>
        <dbReference type="SAM" id="Phobius"/>
    </source>
</evidence>
<feature type="domain" description="Peptidase S9 prolyl oligopeptidase catalytic" evidence="5">
    <location>
        <begin position="228"/>
        <end position="408"/>
    </location>
</feature>
<feature type="compositionally biased region" description="Basic and acidic residues" evidence="3">
    <location>
        <begin position="18"/>
        <end position="34"/>
    </location>
</feature>
<dbReference type="OrthoDB" id="63034at2"/>
<dbReference type="Gene3D" id="3.40.50.1820">
    <property type="entry name" value="alpha/beta hydrolase"/>
    <property type="match status" value="1"/>
</dbReference>
<evidence type="ECO:0000259" key="5">
    <source>
        <dbReference type="Pfam" id="PF00326"/>
    </source>
</evidence>
<dbReference type="InterPro" id="IPR001375">
    <property type="entry name" value="Peptidase_S9_cat"/>
</dbReference>
<dbReference type="AlphaFoldDB" id="A0A261FC56"/>
<evidence type="ECO:0000256" key="1">
    <source>
        <dbReference type="ARBA" id="ARBA00008645"/>
    </source>
</evidence>
<dbReference type="PANTHER" id="PTHR22946">
    <property type="entry name" value="DIENELACTONE HYDROLASE DOMAIN-CONTAINING PROTEIN-RELATED"/>
    <property type="match status" value="1"/>
</dbReference>
<evidence type="ECO:0000256" key="2">
    <source>
        <dbReference type="ARBA" id="ARBA00022801"/>
    </source>
</evidence>
<comment type="similarity">
    <text evidence="1">Belongs to the AB hydrolase superfamily.</text>
</comment>
<gene>
    <name evidence="6" type="ORF">AEAE_0038</name>
</gene>
<reference evidence="6 7" key="1">
    <citation type="journal article" date="2017" name="BMC Genomics">
        <title>Comparative genomic and phylogenomic analyses of the Bifidobacteriaceae family.</title>
        <authorList>
            <person name="Lugli G.A."/>
            <person name="Milani C."/>
            <person name="Turroni F."/>
            <person name="Duranti S."/>
            <person name="Mancabelli L."/>
            <person name="Mangifesta M."/>
            <person name="Ferrario C."/>
            <person name="Modesto M."/>
            <person name="Mattarelli P."/>
            <person name="Jiri K."/>
            <person name="van Sinderen D."/>
            <person name="Ventura M."/>
        </authorList>
    </citation>
    <scope>NUCLEOTIDE SEQUENCE [LARGE SCALE GENOMIC DNA]</scope>
    <source>
        <strain evidence="6 7">LMG 21773</strain>
    </source>
</reference>
<dbReference type="SUPFAM" id="SSF53474">
    <property type="entry name" value="alpha/beta-Hydrolases"/>
    <property type="match status" value="1"/>
</dbReference>
<dbReference type="GO" id="GO:0052689">
    <property type="term" value="F:carboxylic ester hydrolase activity"/>
    <property type="evidence" value="ECO:0007669"/>
    <property type="project" value="UniProtKB-ARBA"/>
</dbReference>
<comment type="caution">
    <text evidence="6">The sequence shown here is derived from an EMBL/GenBank/DDBJ whole genome shotgun (WGS) entry which is preliminary data.</text>
</comment>
<evidence type="ECO:0000313" key="6">
    <source>
        <dbReference type="EMBL" id="OZG56729.1"/>
    </source>
</evidence>
<organism evidence="6 7">
    <name type="scientific">Aeriscardovia aeriphila</name>
    <dbReference type="NCBI Taxonomy" id="218139"/>
    <lineage>
        <taxon>Bacteria</taxon>
        <taxon>Bacillati</taxon>
        <taxon>Actinomycetota</taxon>
        <taxon>Actinomycetes</taxon>
        <taxon>Bifidobacteriales</taxon>
        <taxon>Bifidobacteriaceae</taxon>
        <taxon>Aeriscardovia</taxon>
    </lineage>
</organism>
<dbReference type="EMBL" id="MWWU01000001">
    <property type="protein sequence ID" value="OZG56729.1"/>
    <property type="molecule type" value="Genomic_DNA"/>
</dbReference>
<keyword evidence="4" id="KW-0472">Membrane</keyword>
<evidence type="ECO:0000313" key="7">
    <source>
        <dbReference type="Proteomes" id="UP000228976"/>
    </source>
</evidence>
<accession>A0A261FC56</accession>
<dbReference type="InterPro" id="IPR050261">
    <property type="entry name" value="FrsA_esterase"/>
</dbReference>